<keyword evidence="2" id="KW-1185">Reference proteome</keyword>
<evidence type="ECO:0000313" key="2">
    <source>
        <dbReference type="Proteomes" id="UP000502179"/>
    </source>
</evidence>
<organism evidence="1 2">
    <name type="scientific">Thermosulfuriphilus ammonigenes</name>
    <dbReference type="NCBI Taxonomy" id="1936021"/>
    <lineage>
        <taxon>Bacteria</taxon>
        <taxon>Pseudomonadati</taxon>
        <taxon>Thermodesulfobacteriota</taxon>
        <taxon>Thermodesulfobacteria</taxon>
        <taxon>Thermodesulfobacteriales</taxon>
        <taxon>Thermodesulfobacteriaceae</taxon>
        <taxon>Thermosulfuriphilus</taxon>
    </lineage>
</organism>
<name>A0A6G7PUB4_9BACT</name>
<dbReference type="Pfam" id="PF03929">
    <property type="entry name" value="PepSY_TM"/>
    <property type="match status" value="1"/>
</dbReference>
<dbReference type="InterPro" id="IPR005625">
    <property type="entry name" value="PepSY-ass_TM"/>
</dbReference>
<dbReference type="PANTHER" id="PTHR40115:SF1">
    <property type="entry name" value="INNER MEMBRANE PROTEIN WITH PEPSY TM HELIX"/>
    <property type="match status" value="1"/>
</dbReference>
<dbReference type="KEGG" id="tav:G4V39_01490"/>
<evidence type="ECO:0000313" key="1">
    <source>
        <dbReference type="EMBL" id="QIJ71023.1"/>
    </source>
</evidence>
<dbReference type="EMBL" id="CP048877">
    <property type="protein sequence ID" value="QIJ71023.1"/>
    <property type="molecule type" value="Genomic_DNA"/>
</dbReference>
<accession>A0A6G7PUB4</accession>
<proteinExistence type="predicted"/>
<gene>
    <name evidence="1" type="ORF">G4V39_01490</name>
</gene>
<protein>
    <submittedName>
        <fullName evidence="1">Uncharacterized protein</fullName>
    </submittedName>
</protein>
<dbReference type="Proteomes" id="UP000502179">
    <property type="component" value="Chromosome"/>
</dbReference>
<dbReference type="AlphaFoldDB" id="A0A6G7PUB4"/>
<dbReference type="PANTHER" id="PTHR40115">
    <property type="entry name" value="INNER MEMBRANE PROTEIN WITH PEPSY TM HELIX"/>
    <property type="match status" value="1"/>
</dbReference>
<reference evidence="1 2" key="1">
    <citation type="submission" date="2020-02" db="EMBL/GenBank/DDBJ databases">
        <title>Genome analysis of Thermosulfuriphilus ammonigenes ST65T, an anaerobic thermophilic chemolithoautotrophic bacterium isolated from a deep-sea hydrothermal vent.</title>
        <authorList>
            <person name="Slobodkina G."/>
            <person name="Allioux M."/>
            <person name="Merkel A."/>
            <person name="Alain K."/>
            <person name="Jebbar M."/>
            <person name="Slobodkin A."/>
        </authorList>
    </citation>
    <scope>NUCLEOTIDE SEQUENCE [LARGE SCALE GENOMIC DNA]</scope>
    <source>
        <strain evidence="1 2">ST65</strain>
    </source>
</reference>
<dbReference type="RefSeq" id="WP_166031245.1">
    <property type="nucleotide sequence ID" value="NZ_CP048877.1"/>
</dbReference>
<sequence length="179" mass="21057">MKRWFLKLHRWSGFFLLFPLLFYCLTGVLLNHRRDFGYFLHKYRTLKSVAPHDDSSIKEFIDFYRQQIGRSDSPRVIRIRGDGLIEFLYGTHGKVTYVIDPLRGKMEIIEKSPWPVISRLNDLHRASGFSFWWVFLADALALMMAILALTGLFLLPLRRADWFLLLMGGLVLLLSLFFL</sequence>
<dbReference type="InterPro" id="IPR032307">
    <property type="entry name" value="PepSY_TM-like_2"/>
</dbReference>